<comment type="similarity">
    <text evidence="1 5">Belongs to the PP2C family.</text>
</comment>
<comment type="caution">
    <text evidence="8">The sequence shown here is derived from an EMBL/GenBank/DDBJ whole genome shotgun (WGS) entry which is preliminary data.</text>
</comment>
<dbReference type="InterPro" id="IPR036457">
    <property type="entry name" value="PPM-type-like_dom_sf"/>
</dbReference>
<evidence type="ECO:0000256" key="4">
    <source>
        <dbReference type="ARBA" id="ARBA00022912"/>
    </source>
</evidence>
<evidence type="ECO:0000256" key="5">
    <source>
        <dbReference type="RuleBase" id="RU003465"/>
    </source>
</evidence>
<sequence length="350" mass="38049">MVSSEEKAPADQQPSNAALSSNSEQHNKSASSDDQQDTFSGLSFKVGVAENRNATYRAKMEDVHTYVANFAEKLDWGYFAIFDGHAGKSTARWCGNNLHTLIEQEILAKEAGANCGSGASPASLCDVKDVFHNVFVKADELIEEEGSGSAGSTAAVAILRWESNDQSSASGKSESQKPSKKFDFVPGPQHKRMLYTANVGDSRIVIYRAGKAYRLTYDHKASDSSEIDRVRNNGGLIVKNRVNGVLAITRSLGDSYIKNLVTGKPFTTSTEVTPEDEFLILACDGVWDVISDNHACKYVSDIFKQQQQNNEPIDPAKAAKKLCQLAIDNATTDNVTAMVVKFDPSVFTAE</sequence>
<dbReference type="SUPFAM" id="SSF81606">
    <property type="entry name" value="PP2C-like"/>
    <property type="match status" value="1"/>
</dbReference>
<evidence type="ECO:0000256" key="2">
    <source>
        <dbReference type="ARBA" id="ARBA00022723"/>
    </source>
</evidence>
<dbReference type="InterPro" id="IPR000222">
    <property type="entry name" value="PP2C_BS"/>
</dbReference>
<dbReference type="Pfam" id="PF00481">
    <property type="entry name" value="PP2C"/>
    <property type="match status" value="1"/>
</dbReference>
<dbReference type="CDD" id="cd00143">
    <property type="entry name" value="PP2Cc"/>
    <property type="match status" value="1"/>
</dbReference>
<dbReference type="InterPro" id="IPR001932">
    <property type="entry name" value="PPM-type_phosphatase-like_dom"/>
</dbReference>
<evidence type="ECO:0000259" key="7">
    <source>
        <dbReference type="PROSITE" id="PS51746"/>
    </source>
</evidence>
<organism evidence="8 9">
    <name type="scientific">Candidozyma haemuli</name>
    <dbReference type="NCBI Taxonomy" id="45357"/>
    <lineage>
        <taxon>Eukaryota</taxon>
        <taxon>Fungi</taxon>
        <taxon>Dikarya</taxon>
        <taxon>Ascomycota</taxon>
        <taxon>Saccharomycotina</taxon>
        <taxon>Pichiomycetes</taxon>
        <taxon>Metschnikowiaceae</taxon>
        <taxon>Candidozyma</taxon>
    </lineage>
</organism>
<dbReference type="SMART" id="SM00332">
    <property type="entry name" value="PP2Cc"/>
    <property type="match status" value="1"/>
</dbReference>
<feature type="domain" description="PPM-type phosphatase" evidence="7">
    <location>
        <begin position="45"/>
        <end position="342"/>
    </location>
</feature>
<keyword evidence="4 5" id="KW-0904">Protein phosphatase</keyword>
<feature type="region of interest" description="Disordered" evidence="6">
    <location>
        <begin position="1"/>
        <end position="37"/>
    </location>
</feature>
<dbReference type="PROSITE" id="PS51746">
    <property type="entry name" value="PPM_2"/>
    <property type="match status" value="1"/>
</dbReference>
<dbReference type="InterPro" id="IPR015655">
    <property type="entry name" value="PP2C"/>
</dbReference>
<dbReference type="AlphaFoldDB" id="A0A2V1AWZ8"/>
<dbReference type="PROSITE" id="PS01032">
    <property type="entry name" value="PPM_1"/>
    <property type="match status" value="1"/>
</dbReference>
<name>A0A2V1AWZ8_9ASCO</name>
<keyword evidence="2" id="KW-0479">Metal-binding</keyword>
<evidence type="ECO:0000313" key="8">
    <source>
        <dbReference type="EMBL" id="PVH22299.1"/>
    </source>
</evidence>
<feature type="compositionally biased region" description="Polar residues" evidence="6">
    <location>
        <begin position="12"/>
        <end position="37"/>
    </location>
</feature>
<dbReference type="GO" id="GO:0004722">
    <property type="term" value="F:protein serine/threonine phosphatase activity"/>
    <property type="evidence" value="ECO:0007669"/>
    <property type="project" value="InterPro"/>
</dbReference>
<dbReference type="GO" id="GO:0046872">
    <property type="term" value="F:metal ion binding"/>
    <property type="evidence" value="ECO:0007669"/>
    <property type="project" value="UniProtKB-KW"/>
</dbReference>
<dbReference type="Gene3D" id="3.60.40.10">
    <property type="entry name" value="PPM-type phosphatase domain"/>
    <property type="match status" value="1"/>
</dbReference>
<dbReference type="PANTHER" id="PTHR13832">
    <property type="entry name" value="PROTEIN PHOSPHATASE 2C"/>
    <property type="match status" value="1"/>
</dbReference>
<gene>
    <name evidence="8" type="ORF">CXQ85_005327</name>
</gene>
<accession>A0A2V1AWZ8</accession>
<dbReference type="Proteomes" id="UP000244309">
    <property type="component" value="Unassembled WGS sequence"/>
</dbReference>
<keyword evidence="3 5" id="KW-0378">Hydrolase</keyword>
<proteinExistence type="inferred from homology"/>
<evidence type="ECO:0000256" key="3">
    <source>
        <dbReference type="ARBA" id="ARBA00022801"/>
    </source>
</evidence>
<dbReference type="EMBL" id="PKFO01000007">
    <property type="protein sequence ID" value="PVH22299.1"/>
    <property type="molecule type" value="Genomic_DNA"/>
</dbReference>
<reference evidence="8 9" key="1">
    <citation type="submission" date="2017-12" db="EMBL/GenBank/DDBJ databases">
        <title>Genome Sequence of a Multidrug-Resistant Candida haemulonii Isolate from a Patient with Chronic Leg Ulcers in Israel.</title>
        <authorList>
            <person name="Chow N.A."/>
            <person name="Gade L."/>
            <person name="Batra D."/>
            <person name="Rowe L.A."/>
            <person name="Ben-Ami R."/>
            <person name="Loparev V.N."/>
            <person name="Litvintseva A.P."/>
        </authorList>
    </citation>
    <scope>NUCLEOTIDE SEQUENCE [LARGE SCALE GENOMIC DNA]</scope>
    <source>
        <strain evidence="8 9">B11899</strain>
    </source>
</reference>
<evidence type="ECO:0000256" key="1">
    <source>
        <dbReference type="ARBA" id="ARBA00006702"/>
    </source>
</evidence>
<dbReference type="RefSeq" id="XP_025343239.1">
    <property type="nucleotide sequence ID" value="XM_025488923.1"/>
</dbReference>
<keyword evidence="9" id="KW-1185">Reference proteome</keyword>
<dbReference type="OrthoDB" id="10264738at2759"/>
<dbReference type="STRING" id="45357.A0A2V1AWZ8"/>
<dbReference type="VEuPathDB" id="FungiDB:CXQ85_005327"/>
<evidence type="ECO:0000313" key="9">
    <source>
        <dbReference type="Proteomes" id="UP000244309"/>
    </source>
</evidence>
<protein>
    <recommendedName>
        <fullName evidence="7">PPM-type phosphatase domain-containing protein</fullName>
    </recommendedName>
</protein>
<dbReference type="GeneID" id="37010656"/>
<dbReference type="PANTHER" id="PTHR13832:SF837">
    <property type="entry name" value="PROTEIN PHOSPHATASE 2C-LIKE DOMAIN-CONTAINING PROTEIN 1"/>
    <property type="match status" value="1"/>
</dbReference>
<dbReference type="SMART" id="SM00331">
    <property type="entry name" value="PP2C_SIG"/>
    <property type="match status" value="1"/>
</dbReference>
<evidence type="ECO:0000256" key="6">
    <source>
        <dbReference type="SAM" id="MobiDB-lite"/>
    </source>
</evidence>